<evidence type="ECO:0000313" key="2">
    <source>
        <dbReference type="Proteomes" id="UP001295684"/>
    </source>
</evidence>
<dbReference type="CDD" id="cd07067">
    <property type="entry name" value="HP_PGM_like"/>
    <property type="match status" value="1"/>
</dbReference>
<protein>
    <submittedName>
        <fullName evidence="1">Uncharacterized protein</fullName>
    </submittedName>
</protein>
<reference evidence="1" key="1">
    <citation type="submission" date="2023-07" db="EMBL/GenBank/DDBJ databases">
        <authorList>
            <consortium name="AG Swart"/>
            <person name="Singh M."/>
            <person name="Singh A."/>
            <person name="Seah K."/>
            <person name="Emmerich C."/>
        </authorList>
    </citation>
    <scope>NUCLEOTIDE SEQUENCE</scope>
    <source>
        <strain evidence="1">DP1</strain>
    </source>
</reference>
<accession>A0AAD1XZH2</accession>
<dbReference type="PANTHER" id="PTHR16469">
    <property type="entry name" value="UBIQUITIN-ASSOCIATED AND SH3 DOMAIN-CONTAINING BA-RELATED"/>
    <property type="match status" value="1"/>
</dbReference>
<dbReference type="Proteomes" id="UP001295684">
    <property type="component" value="Unassembled WGS sequence"/>
</dbReference>
<dbReference type="SUPFAM" id="SSF53254">
    <property type="entry name" value="Phosphoglycerate mutase-like"/>
    <property type="match status" value="1"/>
</dbReference>
<dbReference type="InterPro" id="IPR029033">
    <property type="entry name" value="His_PPase_superfam"/>
</dbReference>
<organism evidence="1 2">
    <name type="scientific">Euplotes crassus</name>
    <dbReference type="NCBI Taxonomy" id="5936"/>
    <lineage>
        <taxon>Eukaryota</taxon>
        <taxon>Sar</taxon>
        <taxon>Alveolata</taxon>
        <taxon>Ciliophora</taxon>
        <taxon>Intramacronucleata</taxon>
        <taxon>Spirotrichea</taxon>
        <taxon>Hypotrichia</taxon>
        <taxon>Euplotida</taxon>
        <taxon>Euplotidae</taxon>
        <taxon>Moneuplotes</taxon>
    </lineage>
</organism>
<dbReference type="Gene3D" id="3.40.50.1240">
    <property type="entry name" value="Phosphoglycerate mutase-like"/>
    <property type="match status" value="1"/>
</dbReference>
<comment type="caution">
    <text evidence="1">The sequence shown here is derived from an EMBL/GenBank/DDBJ whole genome shotgun (WGS) entry which is preliminary data.</text>
</comment>
<dbReference type="InterPro" id="IPR013078">
    <property type="entry name" value="His_Pase_superF_clade-1"/>
</dbReference>
<keyword evidence="2" id="KW-1185">Reference proteome</keyword>
<dbReference type="InterPro" id="IPR051710">
    <property type="entry name" value="Phosphatase_SH3-domain"/>
</dbReference>
<dbReference type="EMBL" id="CAMPGE010022875">
    <property type="protein sequence ID" value="CAI2380875.1"/>
    <property type="molecule type" value="Genomic_DNA"/>
</dbReference>
<gene>
    <name evidence="1" type="ORF">ECRASSUSDP1_LOCUS22316</name>
</gene>
<dbReference type="Pfam" id="PF00300">
    <property type="entry name" value="His_Phos_1"/>
    <property type="match status" value="1"/>
</dbReference>
<proteinExistence type="predicted"/>
<name>A0AAD1XZH2_EUPCR</name>
<sequence length="203" mass="23203">MRHGERSDFAGHTVIRKEDPALSPNGHIQAYQTGEFLKKFFRTNQISNYIIYSSPLVRAIQTASEVSKALGAPSVTLHNGICDQFDIYGSPLGLKGIELFSRDESTFYDLYLPESNVKLKNKEPDDEPRDSIRISEEFIDKMKDSEVQAIVAVSHWDAVKNFSDHYQADDEYRPMPNCAVSCLEVDLDEDFKELIMDRQVLYK</sequence>
<dbReference type="AlphaFoldDB" id="A0AAD1XZH2"/>
<evidence type="ECO:0000313" key="1">
    <source>
        <dbReference type="EMBL" id="CAI2380875.1"/>
    </source>
</evidence>
<dbReference type="PANTHER" id="PTHR16469:SF27">
    <property type="entry name" value="UBIQUITIN-ASSOCIATED AND SH3 DOMAIN-CONTAINING BA-RELATED"/>
    <property type="match status" value="1"/>
</dbReference>